<feature type="signal peptide" evidence="1">
    <location>
        <begin position="1"/>
        <end position="22"/>
    </location>
</feature>
<evidence type="ECO:0000313" key="2">
    <source>
        <dbReference type="EMBL" id="CUQ16609.1"/>
    </source>
</evidence>
<dbReference type="Proteomes" id="UP000095576">
    <property type="component" value="Unassembled WGS sequence"/>
</dbReference>
<gene>
    <name evidence="2" type="ORF">ERS852511_04592</name>
</gene>
<evidence type="ECO:0008006" key="4">
    <source>
        <dbReference type="Google" id="ProtNLM"/>
    </source>
</evidence>
<keyword evidence="1" id="KW-0732">Signal</keyword>
<organism evidence="2 3">
    <name type="scientific">Bacteroides thetaiotaomicron</name>
    <dbReference type="NCBI Taxonomy" id="818"/>
    <lineage>
        <taxon>Bacteria</taxon>
        <taxon>Pseudomonadati</taxon>
        <taxon>Bacteroidota</taxon>
        <taxon>Bacteroidia</taxon>
        <taxon>Bacteroidales</taxon>
        <taxon>Bacteroidaceae</taxon>
        <taxon>Bacteroides</taxon>
    </lineage>
</organism>
<dbReference type="AlphaFoldDB" id="A0A174UC61"/>
<proteinExistence type="predicted"/>
<dbReference type="EMBL" id="CZAP01000027">
    <property type="protein sequence ID" value="CUQ16609.1"/>
    <property type="molecule type" value="Genomic_DNA"/>
</dbReference>
<accession>A0A174UC61</accession>
<evidence type="ECO:0000313" key="3">
    <source>
        <dbReference type="Proteomes" id="UP000095576"/>
    </source>
</evidence>
<protein>
    <recommendedName>
        <fullName evidence="4">Lipocalin-like domain-containing protein</fullName>
    </recommendedName>
</protein>
<feature type="chain" id="PRO_5008034674" description="Lipocalin-like domain-containing protein" evidence="1">
    <location>
        <begin position="23"/>
        <end position="163"/>
    </location>
</feature>
<evidence type="ECO:0000256" key="1">
    <source>
        <dbReference type="SAM" id="SignalP"/>
    </source>
</evidence>
<sequence length="163" mass="18380">MKKYIYFFSITLLATLSFTLMSCGDDDENNETNGNTIEINGVMRTVSTMIGLEGSWSNGSGEFTLTVDNVKNGTNDLEYYMFSFQSAADLKKGDDVSKMQLTLSPPEASYWESYSYQNGKATVMDTNKEKSEITIKFEQLEMVYKGDIYKFNGTATLMYDFGN</sequence>
<name>A0A174UC61_BACT4</name>
<dbReference type="RefSeq" id="WP_055301072.1">
    <property type="nucleotide sequence ID" value="NZ_CZAP01000027.1"/>
</dbReference>
<reference evidence="2 3" key="1">
    <citation type="submission" date="2015-09" db="EMBL/GenBank/DDBJ databases">
        <authorList>
            <consortium name="Pathogen Informatics"/>
        </authorList>
    </citation>
    <scope>NUCLEOTIDE SEQUENCE [LARGE SCALE GENOMIC DNA]</scope>
    <source>
        <strain evidence="2 3">2789STDY5834899</strain>
    </source>
</reference>
<dbReference type="PROSITE" id="PS51257">
    <property type="entry name" value="PROKAR_LIPOPROTEIN"/>
    <property type="match status" value="1"/>
</dbReference>